<keyword evidence="4" id="KW-1003">Cell membrane</keyword>
<evidence type="ECO:0000313" key="13">
    <source>
        <dbReference type="EMBL" id="CAH1800494.1"/>
    </source>
</evidence>
<feature type="compositionally biased region" description="Polar residues" evidence="10">
    <location>
        <begin position="37"/>
        <end position="50"/>
    </location>
</feature>
<evidence type="ECO:0000256" key="2">
    <source>
        <dbReference type="ARBA" id="ARBA00010993"/>
    </source>
</evidence>
<dbReference type="InterPro" id="IPR016152">
    <property type="entry name" value="PTrfase/Anion_transptr"/>
</dbReference>
<comment type="similarity">
    <text evidence="2 9">Belongs to the anion exchanger (TC 2.A.31) family.</text>
</comment>
<dbReference type="Gene3D" id="3.40.930.10">
    <property type="entry name" value="Mannitol-specific EII, Chain A"/>
    <property type="match status" value="1"/>
</dbReference>
<protein>
    <recommendedName>
        <fullName evidence="9">Anion exchange protein</fullName>
    </recommendedName>
</protein>
<evidence type="ECO:0000256" key="9">
    <source>
        <dbReference type="RuleBase" id="RU362035"/>
    </source>
</evidence>
<keyword evidence="14" id="KW-1185">Reference proteome</keyword>
<feature type="compositionally biased region" description="Polar residues" evidence="10">
    <location>
        <begin position="10"/>
        <end position="22"/>
    </location>
</feature>
<feature type="compositionally biased region" description="Basic and acidic residues" evidence="10">
    <location>
        <begin position="1004"/>
        <end position="1022"/>
    </location>
</feature>
<dbReference type="PRINTS" id="PR01232">
    <property type="entry name" value="NAHCO3TRSPRT"/>
</dbReference>
<dbReference type="Pfam" id="PF00955">
    <property type="entry name" value="HCO3_cotransp"/>
    <property type="match status" value="1"/>
</dbReference>
<keyword evidence="6 9" id="KW-1133">Transmembrane helix</keyword>
<proteinExistence type="inferred from homology"/>
<feature type="transmembrane region" description="Helical" evidence="9">
    <location>
        <begin position="763"/>
        <end position="784"/>
    </location>
</feature>
<keyword evidence="3 9" id="KW-0813">Transport</keyword>
<gene>
    <name evidence="13" type="ORF">OFUS_LOCUS24371</name>
</gene>
<reference evidence="13" key="1">
    <citation type="submission" date="2022-03" db="EMBL/GenBank/DDBJ databases">
        <authorList>
            <person name="Martin C."/>
        </authorList>
    </citation>
    <scope>NUCLEOTIDE SEQUENCE</scope>
</reference>
<dbReference type="EMBL" id="CAIIXF020000012">
    <property type="protein sequence ID" value="CAH1800494.1"/>
    <property type="molecule type" value="Genomic_DNA"/>
</dbReference>
<dbReference type="InterPro" id="IPR003024">
    <property type="entry name" value="Na/HCO3_transpt"/>
</dbReference>
<evidence type="ECO:0000256" key="3">
    <source>
        <dbReference type="ARBA" id="ARBA00022448"/>
    </source>
</evidence>
<dbReference type="GO" id="GO:0008509">
    <property type="term" value="F:monoatomic anion transmembrane transporter activity"/>
    <property type="evidence" value="ECO:0007669"/>
    <property type="project" value="InterPro"/>
</dbReference>
<evidence type="ECO:0000256" key="8">
    <source>
        <dbReference type="ARBA" id="ARBA00023136"/>
    </source>
</evidence>
<feature type="compositionally biased region" description="Polar residues" evidence="10">
    <location>
        <begin position="186"/>
        <end position="201"/>
    </location>
</feature>
<dbReference type="GO" id="GO:0005452">
    <property type="term" value="F:solute:inorganic anion antiporter activity"/>
    <property type="evidence" value="ECO:0007669"/>
    <property type="project" value="InterPro"/>
</dbReference>
<dbReference type="PANTHER" id="PTHR11453:SF36">
    <property type="entry name" value="ANION EXCHANGE PROTEIN"/>
    <property type="match status" value="1"/>
</dbReference>
<feature type="region of interest" description="Disordered" evidence="10">
    <location>
        <begin position="1004"/>
        <end position="1038"/>
    </location>
</feature>
<feature type="domain" description="Bicarbonate transporter-like transmembrane" evidence="11">
    <location>
        <begin position="417"/>
        <end position="994"/>
    </location>
</feature>
<comment type="caution">
    <text evidence="13">The sequence shown here is derived from an EMBL/GenBank/DDBJ whole genome shotgun (WGS) entry which is preliminary data.</text>
</comment>
<dbReference type="AlphaFoldDB" id="A0A8J1UYB2"/>
<name>A0A8J1UYB2_OWEFU</name>
<dbReference type="NCBIfam" id="TIGR00834">
    <property type="entry name" value="ae"/>
    <property type="match status" value="1"/>
</dbReference>
<dbReference type="Proteomes" id="UP000749559">
    <property type="component" value="Unassembled WGS sequence"/>
</dbReference>
<feature type="transmembrane region" description="Helical" evidence="9">
    <location>
        <begin position="446"/>
        <end position="466"/>
    </location>
</feature>
<keyword evidence="7 9" id="KW-0406">Ion transport</keyword>
<evidence type="ECO:0000256" key="5">
    <source>
        <dbReference type="ARBA" id="ARBA00022692"/>
    </source>
</evidence>
<evidence type="ECO:0000256" key="6">
    <source>
        <dbReference type="ARBA" id="ARBA00022989"/>
    </source>
</evidence>
<dbReference type="FunFam" id="1.10.287.570:FF:000001">
    <property type="entry name" value="Anion exchange protein"/>
    <property type="match status" value="1"/>
</dbReference>
<dbReference type="InterPro" id="IPR013769">
    <property type="entry name" value="Band3_cytoplasmic_dom"/>
</dbReference>
<dbReference type="PRINTS" id="PR01231">
    <property type="entry name" value="HCO3TRNSPORT"/>
</dbReference>
<dbReference type="GO" id="GO:0016323">
    <property type="term" value="C:basolateral plasma membrane"/>
    <property type="evidence" value="ECO:0007669"/>
    <property type="project" value="UniProtKB-SubCell"/>
</dbReference>
<feature type="transmembrane region" description="Helical" evidence="9">
    <location>
        <begin position="865"/>
        <end position="884"/>
    </location>
</feature>
<evidence type="ECO:0000259" key="11">
    <source>
        <dbReference type="Pfam" id="PF00955"/>
    </source>
</evidence>
<evidence type="ECO:0000256" key="1">
    <source>
        <dbReference type="ARBA" id="ARBA00004554"/>
    </source>
</evidence>
<feature type="transmembrane region" description="Helical" evidence="9">
    <location>
        <begin position="679"/>
        <end position="697"/>
    </location>
</feature>
<keyword evidence="5 9" id="KW-0812">Transmembrane</keyword>
<feature type="region of interest" description="Disordered" evidence="10">
    <location>
        <begin position="1"/>
        <end position="55"/>
    </location>
</feature>
<feature type="domain" description="Band 3 cytoplasmic" evidence="12">
    <location>
        <begin position="74"/>
        <end position="376"/>
    </location>
</feature>
<feature type="transmembrane region" description="Helical" evidence="9">
    <location>
        <begin position="531"/>
        <end position="557"/>
    </location>
</feature>
<organism evidence="13 14">
    <name type="scientific">Owenia fusiformis</name>
    <name type="common">Polychaete worm</name>
    <dbReference type="NCBI Taxonomy" id="6347"/>
    <lineage>
        <taxon>Eukaryota</taxon>
        <taxon>Metazoa</taxon>
        <taxon>Spiralia</taxon>
        <taxon>Lophotrochozoa</taxon>
        <taxon>Annelida</taxon>
        <taxon>Polychaeta</taxon>
        <taxon>Sedentaria</taxon>
        <taxon>Canalipalpata</taxon>
        <taxon>Sabellida</taxon>
        <taxon>Oweniida</taxon>
        <taxon>Oweniidae</taxon>
        <taxon>Owenia</taxon>
    </lineage>
</organism>
<dbReference type="PANTHER" id="PTHR11453">
    <property type="entry name" value="ANION EXCHANGE PROTEIN"/>
    <property type="match status" value="1"/>
</dbReference>
<sequence length="1038" mass="115855">MSESDGPKQQRFTLDSLNGSSKDLNESRKDLKPSHLSVPSFNGSMGSPDSNAEEDSVFNYNQENEFTEGVSCPLFCELQKLYFEENSVTPEWREMARWVKYEEIVESNGIRWSKPHVASLSYRALQELKTYLDNGVVKLGFNAGTIDDIWEALKEDLVGEDICTWEEAEVANDFLDHSPHVHQHQVIKSSKTLSRSPTSVSFEGENGVLEEATPQTPRRLGKTRKEHASFPHLSHGASPSTPTPSSPALGHKTPTVTKTTSKRFARKIPKNAEGATLLVGSDDSIQRPIAAFIRLENSIHLPGFCEVNVPIRFIFVLLGPSSGAPVIGEIGRCMGALLASKEFGDIAYCSKLKSHLIKGVDKFLDDATVLPPSGWDHTIRIDPPAQISNVTWSASLGEAPVEEKYEDDHDMIRRTGRLFGGLVQDIKRKAPFYLSDFKDAIHIQTVAALVFAYFASLSTTVTFGGVMGSAINDNMASIESLVSAAICGVMYALLAGQPLTILGATGPILVFETILYYFSVDNGWEFMSFRFWVGMWTALILMIVVMFDLSALVSYITRFTEESFAVLIGLIFIVEAFKNVAKIAEKQPVHAHWHVKHMTEDQVDKFFEFEYSCKCESSNAAADIYMKSLGDNATTIANMTSSNYNTTGVSYDIPVAECEKYNATLIGKGCHVPHYVPDVFFFSVILFVSVFAIAWGLKMLRTTRFFPTMVRQVLNDFAVPISIAIVTGIDIAVDLDTPKLLIPSEFRPTKLDRGWIIPPFGSNPWWTCLAAALPALLLAILIYMDQMITAVIVNNKKYKLKKGPGYHLDLFLISIQVAICSTIGTPFFVAATVRSINHIQSLGKESAEAAPGEKPKFLGTREQRVTHLVAFILIGVSTLMAPVLQKIPMPVLYGVFLYMGVGSLKGVQLMDRLLLLLMPPKYQPDYPYLRQVPTRRVHLFTFIQLLFLVIMWVVKSIKKISIVFPLMVLALCFVRKLLDFVFTQNELRALDDILPEIRRKDTPKRLLSEEPPDEKEMMLLDKKSKKKLEDENENSKIA</sequence>
<dbReference type="GO" id="GO:0008510">
    <property type="term" value="F:sodium:bicarbonate symporter activity"/>
    <property type="evidence" value="ECO:0007669"/>
    <property type="project" value="TreeGrafter"/>
</dbReference>
<comment type="caution">
    <text evidence="9">Lacks conserved residue(s) required for the propagation of feature annotation.</text>
</comment>
<evidence type="ECO:0000256" key="10">
    <source>
        <dbReference type="SAM" id="MobiDB-lite"/>
    </source>
</evidence>
<dbReference type="Gene3D" id="1.10.287.570">
    <property type="entry name" value="Helical hairpin bin"/>
    <property type="match status" value="1"/>
</dbReference>
<dbReference type="GO" id="GO:0051453">
    <property type="term" value="P:regulation of intracellular pH"/>
    <property type="evidence" value="ECO:0007669"/>
    <property type="project" value="TreeGrafter"/>
</dbReference>
<evidence type="ECO:0000256" key="7">
    <source>
        <dbReference type="ARBA" id="ARBA00023065"/>
    </source>
</evidence>
<keyword evidence="8 9" id="KW-0472">Membrane</keyword>
<dbReference type="Pfam" id="PF07565">
    <property type="entry name" value="Band_3_cyto"/>
    <property type="match status" value="1"/>
</dbReference>
<accession>A0A8J1UYB2</accession>
<comment type="subcellular location">
    <subcellularLocation>
        <location evidence="1">Basolateral cell membrane</location>
        <topology evidence="1">Multi-pass membrane protein</topology>
    </subcellularLocation>
    <subcellularLocation>
        <location evidence="9">Membrane</location>
        <topology evidence="9">Multi-pass membrane protein</topology>
    </subcellularLocation>
</comment>
<dbReference type="InterPro" id="IPR011531">
    <property type="entry name" value="HCO3_transpt-like_TM_dom"/>
</dbReference>
<feature type="transmembrane region" description="Helical" evidence="9">
    <location>
        <begin position="896"/>
        <end position="917"/>
    </location>
</feature>
<dbReference type="SUPFAM" id="SSF55804">
    <property type="entry name" value="Phoshotransferase/anion transport protein"/>
    <property type="match status" value="1"/>
</dbReference>
<feature type="transmembrane region" description="Helical" evidence="9">
    <location>
        <begin position="563"/>
        <end position="581"/>
    </location>
</feature>
<evidence type="ECO:0000259" key="12">
    <source>
        <dbReference type="Pfam" id="PF07565"/>
    </source>
</evidence>
<feature type="compositionally biased region" description="Basic and acidic residues" evidence="10">
    <location>
        <begin position="23"/>
        <end position="33"/>
    </location>
</feature>
<evidence type="ECO:0000256" key="4">
    <source>
        <dbReference type="ARBA" id="ARBA00022475"/>
    </source>
</evidence>
<feature type="transmembrane region" description="Helical" evidence="9">
    <location>
        <begin position="810"/>
        <end position="833"/>
    </location>
</feature>
<feature type="transmembrane region" description="Helical" evidence="9">
    <location>
        <begin position="937"/>
        <end position="954"/>
    </location>
</feature>
<evidence type="ECO:0000313" key="14">
    <source>
        <dbReference type="Proteomes" id="UP000749559"/>
    </source>
</evidence>
<dbReference type="InterPro" id="IPR003020">
    <property type="entry name" value="HCO3_transpt_euk"/>
</dbReference>
<feature type="region of interest" description="Disordered" evidence="10">
    <location>
        <begin position="185"/>
        <end position="262"/>
    </location>
</feature>
<dbReference type="OrthoDB" id="1735926at2759"/>